<evidence type="ECO:0000313" key="2">
    <source>
        <dbReference type="Proteomes" id="UP000886885"/>
    </source>
</evidence>
<name>A0A8X7ZD77_POPTO</name>
<comment type="caution">
    <text evidence="1">The sequence shown here is derived from an EMBL/GenBank/DDBJ whole genome shotgun (WGS) entry which is preliminary data.</text>
</comment>
<keyword evidence="2" id="KW-1185">Reference proteome</keyword>
<evidence type="ECO:0000313" key="1">
    <source>
        <dbReference type="EMBL" id="KAG6768793.1"/>
    </source>
</evidence>
<reference evidence="1" key="1">
    <citation type="journal article" date="2020" name="bioRxiv">
        <title>Hybrid origin of Populus tomentosa Carr. identified through genome sequencing and phylogenomic analysis.</title>
        <authorList>
            <person name="An X."/>
            <person name="Gao K."/>
            <person name="Chen Z."/>
            <person name="Li J."/>
            <person name="Yang X."/>
            <person name="Yang X."/>
            <person name="Zhou J."/>
            <person name="Guo T."/>
            <person name="Zhao T."/>
            <person name="Huang S."/>
            <person name="Miao D."/>
            <person name="Khan W.U."/>
            <person name="Rao P."/>
            <person name="Ye M."/>
            <person name="Lei B."/>
            <person name="Liao W."/>
            <person name="Wang J."/>
            <person name="Ji L."/>
            <person name="Li Y."/>
            <person name="Guo B."/>
            <person name="Mustafa N.S."/>
            <person name="Li S."/>
            <person name="Yun Q."/>
            <person name="Keller S.R."/>
            <person name="Mao J."/>
            <person name="Zhang R."/>
            <person name="Strauss S.H."/>
        </authorList>
    </citation>
    <scope>NUCLEOTIDE SEQUENCE</scope>
    <source>
        <strain evidence="1">GM15</strain>
        <tissue evidence="1">Leaf</tissue>
    </source>
</reference>
<gene>
    <name evidence="1" type="ORF">POTOM_027722</name>
</gene>
<dbReference type="AlphaFoldDB" id="A0A8X7ZD77"/>
<proteinExistence type="predicted"/>
<dbReference type="EMBL" id="JAAWWB010000013">
    <property type="protein sequence ID" value="KAG6768793.1"/>
    <property type="molecule type" value="Genomic_DNA"/>
</dbReference>
<organism evidence="1 2">
    <name type="scientific">Populus tomentosa</name>
    <name type="common">Chinese white poplar</name>
    <dbReference type="NCBI Taxonomy" id="118781"/>
    <lineage>
        <taxon>Eukaryota</taxon>
        <taxon>Viridiplantae</taxon>
        <taxon>Streptophyta</taxon>
        <taxon>Embryophyta</taxon>
        <taxon>Tracheophyta</taxon>
        <taxon>Spermatophyta</taxon>
        <taxon>Magnoliopsida</taxon>
        <taxon>eudicotyledons</taxon>
        <taxon>Gunneridae</taxon>
        <taxon>Pentapetalae</taxon>
        <taxon>rosids</taxon>
        <taxon>fabids</taxon>
        <taxon>Malpighiales</taxon>
        <taxon>Salicaceae</taxon>
        <taxon>Saliceae</taxon>
        <taxon>Populus</taxon>
    </lineage>
</organism>
<protein>
    <submittedName>
        <fullName evidence="1">Uncharacterized protein</fullName>
    </submittedName>
</protein>
<dbReference type="Proteomes" id="UP000886885">
    <property type="component" value="Chromosome 7A"/>
</dbReference>
<accession>A0A8X7ZD77</accession>
<dbReference type="OrthoDB" id="275278at2759"/>
<sequence length="90" mass="10073">MFANPDLKAKRRRFLLMFKPCSFPVKVIGMESYSQTLLIVLKSNDNLMPVRDYDGKVAPEEVAAAAMYLKDTLGKEGIQELISCCDVLEG</sequence>